<keyword evidence="2" id="KW-1185">Reference proteome</keyword>
<sequence length="349" mass="39398">MTLIEAKGLKNLTRGVKLVIVCLLFVGLISACGVKSKEDVSSALNKKIEELKGYKVNAKMTIKTAEEPHVYEVEIWHKKPHYYRVLLKNDDRDQSQIILRNDDGVFVLTPALNKSFRFQSNWPQNSSQAYLYESLVQDILKDKEAKFEVGEKNYVFETKTNYQNNQMLPYQKIAFHKKNLTPSYVKVMDVDRNALVSVEFSNFESNPKFDKNAFEIEKTMSNAQVDIPVLAQSANKQFAVLYPLKEDLPEGVDLVQEKELNTDSGKRVVLTYGGEKSFTLIEELAEVSPVTSSEFVSGELVDLGFAVGALTDNSLTWTYNGVDYMLASNELTQKEMIAVARSVQSQSGK</sequence>
<dbReference type="Proteomes" id="UP000076476">
    <property type="component" value="Unassembled WGS sequence"/>
</dbReference>
<organism evidence="1 2">
    <name type="scientific">Aeribacillus pallidus</name>
    <dbReference type="NCBI Taxonomy" id="33936"/>
    <lineage>
        <taxon>Bacteria</taxon>
        <taxon>Bacillati</taxon>
        <taxon>Bacillota</taxon>
        <taxon>Bacilli</taxon>
        <taxon>Bacillales</taxon>
        <taxon>Bacillaceae</taxon>
        <taxon>Aeribacillus</taxon>
    </lineage>
</organism>
<dbReference type="PANTHER" id="PTHR37507">
    <property type="entry name" value="SPORULATION PROTEIN YDCC"/>
    <property type="match status" value="1"/>
</dbReference>
<accession>A0A165XK17</accession>
<dbReference type="Gene3D" id="2.50.20.10">
    <property type="entry name" value="Lipoprotein localisation LolA/LolB/LppX"/>
    <property type="match status" value="1"/>
</dbReference>
<proteinExistence type="predicted"/>
<dbReference type="PROSITE" id="PS51257">
    <property type="entry name" value="PROKAR_LIPOPROTEIN"/>
    <property type="match status" value="1"/>
</dbReference>
<dbReference type="PANTHER" id="PTHR37507:SF2">
    <property type="entry name" value="SPORULATION PROTEIN YDCC"/>
    <property type="match status" value="1"/>
</dbReference>
<gene>
    <name evidence="1" type="ORF">AZI98_10395</name>
</gene>
<protein>
    <submittedName>
        <fullName evidence="1">Sporulation protein</fullName>
    </submittedName>
</protein>
<reference evidence="1 2" key="1">
    <citation type="submission" date="2016-04" db="EMBL/GenBank/DDBJ databases">
        <title>Draft genome sequence of Aeribacillus pallidus 8m3 from petroleum reservoir.</title>
        <authorList>
            <person name="Poltaraus A.B."/>
            <person name="Nazina T.N."/>
            <person name="Tourova T.P."/>
            <person name="Malakho S.M."/>
            <person name="Korshunova A.V."/>
            <person name="Sokolova D.S."/>
        </authorList>
    </citation>
    <scope>NUCLEOTIDE SEQUENCE [LARGE SCALE GENOMIC DNA]</scope>
    <source>
        <strain evidence="1 2">8m3</strain>
    </source>
</reference>
<dbReference type="SUPFAM" id="SSF89392">
    <property type="entry name" value="Prokaryotic lipoproteins and lipoprotein localization factors"/>
    <property type="match status" value="1"/>
</dbReference>
<dbReference type="InterPro" id="IPR052944">
    <property type="entry name" value="Sporulation_related"/>
</dbReference>
<dbReference type="InterPro" id="IPR029046">
    <property type="entry name" value="LolA/LolB/LppX"/>
</dbReference>
<comment type="caution">
    <text evidence="1">The sequence shown here is derived from an EMBL/GenBank/DDBJ whole genome shotgun (WGS) entry which is preliminary data.</text>
</comment>
<dbReference type="EMBL" id="LWBR01000026">
    <property type="protein sequence ID" value="KZN96113.1"/>
    <property type="molecule type" value="Genomic_DNA"/>
</dbReference>
<name>A0A165XK17_9BACI</name>
<dbReference type="STRING" id="33936.AZI98_10395"/>
<evidence type="ECO:0000313" key="1">
    <source>
        <dbReference type="EMBL" id="KZN96113.1"/>
    </source>
</evidence>
<dbReference type="AlphaFoldDB" id="A0A165XK17"/>
<evidence type="ECO:0000313" key="2">
    <source>
        <dbReference type="Proteomes" id="UP000076476"/>
    </source>
</evidence>